<organism evidence="1 2">
    <name type="scientific">Labeo rohita</name>
    <name type="common">Indian major carp</name>
    <name type="synonym">Cyprinus rohita</name>
    <dbReference type="NCBI Taxonomy" id="84645"/>
    <lineage>
        <taxon>Eukaryota</taxon>
        <taxon>Metazoa</taxon>
        <taxon>Chordata</taxon>
        <taxon>Craniata</taxon>
        <taxon>Vertebrata</taxon>
        <taxon>Euteleostomi</taxon>
        <taxon>Actinopterygii</taxon>
        <taxon>Neopterygii</taxon>
        <taxon>Teleostei</taxon>
        <taxon>Ostariophysi</taxon>
        <taxon>Cypriniformes</taxon>
        <taxon>Cyprinidae</taxon>
        <taxon>Labeoninae</taxon>
        <taxon>Labeonini</taxon>
        <taxon>Labeo</taxon>
    </lineage>
</organism>
<dbReference type="AlphaFoldDB" id="A0A498P4E0"/>
<keyword evidence="2" id="KW-1185">Reference proteome</keyword>
<proteinExistence type="predicted"/>
<gene>
    <name evidence="1" type="ORF">ROHU_000960</name>
</gene>
<sequence>MMLGCRRVIGRSIKHSLHHKVDLCLLRAALRSALPLLPFLRHQTRNRLLALNQRGRGHRRSKALFLTSWVGGGER</sequence>
<name>A0A498P4E0_LABRO</name>
<protein>
    <submittedName>
        <fullName evidence="1">Uncharacterized protein</fullName>
    </submittedName>
</protein>
<dbReference type="EMBL" id="QBIY01004676">
    <property type="protein sequence ID" value="RXN38619.1"/>
    <property type="molecule type" value="Genomic_DNA"/>
</dbReference>
<evidence type="ECO:0000313" key="1">
    <source>
        <dbReference type="EMBL" id="RXN38619.1"/>
    </source>
</evidence>
<evidence type="ECO:0000313" key="2">
    <source>
        <dbReference type="Proteomes" id="UP000290572"/>
    </source>
</evidence>
<accession>A0A498P4E0</accession>
<comment type="caution">
    <text evidence="1">The sequence shown here is derived from an EMBL/GenBank/DDBJ whole genome shotgun (WGS) entry which is preliminary data.</text>
</comment>
<reference evidence="1 2" key="1">
    <citation type="submission" date="2018-03" db="EMBL/GenBank/DDBJ databases">
        <title>Draft genome sequence of Rohu Carp (Labeo rohita).</title>
        <authorList>
            <person name="Das P."/>
            <person name="Kushwaha B."/>
            <person name="Joshi C.G."/>
            <person name="Kumar D."/>
            <person name="Nagpure N.S."/>
            <person name="Sahoo L."/>
            <person name="Das S.P."/>
            <person name="Bit A."/>
            <person name="Patnaik S."/>
            <person name="Meher P.K."/>
            <person name="Jayasankar P."/>
            <person name="Koringa P.G."/>
            <person name="Patel N.V."/>
            <person name="Hinsu A.T."/>
            <person name="Kumar R."/>
            <person name="Pandey M."/>
            <person name="Agarwal S."/>
            <person name="Srivastava S."/>
            <person name="Singh M."/>
            <person name="Iquebal M.A."/>
            <person name="Jaiswal S."/>
            <person name="Angadi U.B."/>
            <person name="Kumar N."/>
            <person name="Raza M."/>
            <person name="Shah T.M."/>
            <person name="Rai A."/>
            <person name="Jena J.K."/>
        </authorList>
    </citation>
    <scope>NUCLEOTIDE SEQUENCE [LARGE SCALE GENOMIC DNA]</scope>
    <source>
        <strain evidence="1">DASCIFA01</strain>
        <tissue evidence="1">Testis</tissue>
    </source>
</reference>
<dbReference type="Proteomes" id="UP000290572">
    <property type="component" value="Unassembled WGS sequence"/>
</dbReference>